<dbReference type="EC" id="1.1.1.37" evidence="4"/>
<dbReference type="GO" id="GO:0030060">
    <property type="term" value="F:L-malate dehydrogenase (NAD+) activity"/>
    <property type="evidence" value="ECO:0007669"/>
    <property type="project" value="UniProtKB-EC"/>
</dbReference>
<dbReference type="SMART" id="SM00116">
    <property type="entry name" value="CBS"/>
    <property type="match status" value="2"/>
</dbReference>
<dbReference type="PANTHER" id="PTHR43080">
    <property type="entry name" value="CBS DOMAIN-CONTAINING PROTEIN CBSX3, MITOCHONDRIAL"/>
    <property type="match status" value="1"/>
</dbReference>
<dbReference type="InterPro" id="IPR000644">
    <property type="entry name" value="CBS_dom"/>
</dbReference>
<dbReference type="Pfam" id="PF00571">
    <property type="entry name" value="CBS"/>
    <property type="match status" value="2"/>
</dbReference>
<evidence type="ECO:0000313" key="5">
    <source>
        <dbReference type="Proteomes" id="UP000001747"/>
    </source>
</evidence>
<evidence type="ECO:0000313" key="4">
    <source>
        <dbReference type="EMBL" id="ACP35006.1"/>
    </source>
</evidence>
<dbReference type="PANTHER" id="PTHR43080:SF2">
    <property type="entry name" value="CBS DOMAIN-CONTAINING PROTEIN"/>
    <property type="match status" value="1"/>
</dbReference>
<dbReference type="PROSITE" id="PS51371">
    <property type="entry name" value="CBS"/>
    <property type="match status" value="2"/>
</dbReference>
<dbReference type="Proteomes" id="UP000001747">
    <property type="component" value="Chromosome"/>
</dbReference>
<dbReference type="InterPro" id="IPR051257">
    <property type="entry name" value="Diverse_CBS-Domain"/>
</dbReference>
<reference evidence="4 5" key="1">
    <citation type="journal article" date="2009" name="Proc. Natl. Acad. Sci. U.S.A.">
        <title>Biogeography of the Sulfolobus islandicus pan-genome.</title>
        <authorList>
            <person name="Reno M.L."/>
            <person name="Held N.L."/>
            <person name="Fields C.J."/>
            <person name="Burke P.V."/>
            <person name="Whitaker R.J."/>
        </authorList>
    </citation>
    <scope>NUCLEOTIDE SEQUENCE [LARGE SCALE GENOMIC DNA]</scope>
    <source>
        <strain evidence="5">L.S.2.15 / Lassen #1</strain>
    </source>
</reference>
<dbReference type="HOGENOM" id="CLU_040681_12_1_2"/>
<organism evidence="4 5">
    <name type="scientific">Saccharolobus islandicus (strain L.S.2.15 / Lassen #1)</name>
    <name type="common">Sulfolobus islandicus</name>
    <dbReference type="NCBI Taxonomy" id="429572"/>
    <lineage>
        <taxon>Archaea</taxon>
        <taxon>Thermoproteota</taxon>
        <taxon>Thermoprotei</taxon>
        <taxon>Sulfolobales</taxon>
        <taxon>Sulfolobaceae</taxon>
        <taxon>Saccharolobus</taxon>
    </lineage>
</organism>
<evidence type="ECO:0000259" key="3">
    <source>
        <dbReference type="PROSITE" id="PS51371"/>
    </source>
</evidence>
<keyword evidence="1 2" id="KW-0129">CBS domain</keyword>
<dbReference type="InterPro" id="IPR046342">
    <property type="entry name" value="CBS_dom_sf"/>
</dbReference>
<gene>
    <name evidence="4" type="ordered locus">LS215_0965</name>
</gene>
<proteinExistence type="predicted"/>
<evidence type="ECO:0000256" key="2">
    <source>
        <dbReference type="PROSITE-ProRule" id="PRU00703"/>
    </source>
</evidence>
<name>C3MNP3_SACI2</name>
<feature type="domain" description="CBS" evidence="3">
    <location>
        <begin position="8"/>
        <end position="66"/>
    </location>
</feature>
<dbReference type="Gene3D" id="3.10.580.10">
    <property type="entry name" value="CBS-domain"/>
    <property type="match status" value="1"/>
</dbReference>
<dbReference type="GeneID" id="7797469"/>
<sequence>MKLKEIIQSRDPLTINYNYKIKDALELMRKGNTNFPLVVNDKNEIVGIVTQRVITRALGGNANLDTKIADIMIKTVITVSGNEELLDVFILMAKNNVNHLVVTDPKGKAVGVVSLRDVLYAIQRECEVE</sequence>
<dbReference type="SUPFAM" id="SSF54631">
    <property type="entry name" value="CBS-domain pair"/>
    <property type="match status" value="1"/>
</dbReference>
<keyword evidence="4" id="KW-0560">Oxidoreductase</keyword>
<dbReference type="RefSeq" id="WP_012713376.1">
    <property type="nucleotide sequence ID" value="NC_012589.1"/>
</dbReference>
<accession>C3MNP3</accession>
<evidence type="ECO:0000256" key="1">
    <source>
        <dbReference type="ARBA" id="ARBA00023122"/>
    </source>
</evidence>
<dbReference type="AlphaFoldDB" id="C3MNP3"/>
<dbReference type="KEGG" id="sis:LS215_0965"/>
<dbReference type="EMBL" id="CP001399">
    <property type="protein sequence ID" value="ACP35006.1"/>
    <property type="molecule type" value="Genomic_DNA"/>
</dbReference>
<feature type="domain" description="CBS" evidence="3">
    <location>
        <begin position="72"/>
        <end position="128"/>
    </location>
</feature>
<dbReference type="OrthoDB" id="42807at2157"/>
<protein>
    <submittedName>
        <fullName evidence="4">CBS domain containing protein</fullName>
        <ecNumber evidence="4">1.1.1.37</ecNumber>
    </submittedName>
</protein>